<evidence type="ECO:0000313" key="2">
    <source>
        <dbReference type="EnsemblPlants" id="LPERR12G07090.1"/>
    </source>
</evidence>
<name>A0A0D9XYD7_9ORYZ</name>
<organism evidence="2 3">
    <name type="scientific">Leersia perrieri</name>
    <dbReference type="NCBI Taxonomy" id="77586"/>
    <lineage>
        <taxon>Eukaryota</taxon>
        <taxon>Viridiplantae</taxon>
        <taxon>Streptophyta</taxon>
        <taxon>Embryophyta</taxon>
        <taxon>Tracheophyta</taxon>
        <taxon>Spermatophyta</taxon>
        <taxon>Magnoliopsida</taxon>
        <taxon>Liliopsida</taxon>
        <taxon>Poales</taxon>
        <taxon>Poaceae</taxon>
        <taxon>BOP clade</taxon>
        <taxon>Oryzoideae</taxon>
        <taxon>Oryzeae</taxon>
        <taxon>Oryzinae</taxon>
        <taxon>Leersia</taxon>
    </lineage>
</organism>
<reference evidence="3" key="2">
    <citation type="submission" date="2013-12" db="EMBL/GenBank/DDBJ databases">
        <authorList>
            <person name="Yu Y."/>
            <person name="Lee S."/>
            <person name="de Baynast K."/>
            <person name="Wissotski M."/>
            <person name="Liu L."/>
            <person name="Talag J."/>
            <person name="Goicoechea J."/>
            <person name="Angelova A."/>
            <person name="Jetty R."/>
            <person name="Kudrna D."/>
            <person name="Golser W."/>
            <person name="Rivera L."/>
            <person name="Zhang J."/>
            <person name="Wing R."/>
        </authorList>
    </citation>
    <scope>NUCLEOTIDE SEQUENCE</scope>
</reference>
<dbReference type="HOGENOM" id="CLU_1273872_0_0_1"/>
<dbReference type="Proteomes" id="UP000032180">
    <property type="component" value="Chromosome 12"/>
</dbReference>
<evidence type="ECO:0000313" key="3">
    <source>
        <dbReference type="Proteomes" id="UP000032180"/>
    </source>
</evidence>
<proteinExistence type="predicted"/>
<keyword evidence="3" id="KW-1185">Reference proteome</keyword>
<dbReference type="AlphaFoldDB" id="A0A0D9XYD7"/>
<protein>
    <submittedName>
        <fullName evidence="2">Uncharacterized protein</fullName>
    </submittedName>
</protein>
<dbReference type="EnsemblPlants" id="LPERR12G07090.1">
    <property type="protein sequence ID" value="LPERR12G07090.1"/>
    <property type="gene ID" value="LPERR12G07090"/>
</dbReference>
<sequence length="217" mass="22810">MTISTAAAAKVPLNSGGCLPTSKVLPLSLCSPVSSVAASPVDGDLTALFPHRRRASPGLKGFDDDFCIGDLYDDSGGLPHTCLWWRRLLGGRRRKSDGVAGRGDAWGQRFAGAHGPRDAGIARGVRWDGDAGHQRGGWCQRVEVVRRPAGVGGRDGSAGRDGKEDDWRWATAAGPGRRRGHEDAPPPTSGVEGVADAAQFGPTNNTFNTCTIVISWG</sequence>
<reference evidence="2" key="3">
    <citation type="submission" date="2015-04" db="UniProtKB">
        <authorList>
            <consortium name="EnsemblPlants"/>
        </authorList>
    </citation>
    <scope>IDENTIFICATION</scope>
</reference>
<evidence type="ECO:0000256" key="1">
    <source>
        <dbReference type="SAM" id="MobiDB-lite"/>
    </source>
</evidence>
<feature type="region of interest" description="Disordered" evidence="1">
    <location>
        <begin position="172"/>
        <end position="191"/>
    </location>
</feature>
<reference evidence="2 3" key="1">
    <citation type="submission" date="2012-08" db="EMBL/GenBank/DDBJ databases">
        <title>Oryza genome evolution.</title>
        <authorList>
            <person name="Wing R.A."/>
        </authorList>
    </citation>
    <scope>NUCLEOTIDE SEQUENCE</scope>
</reference>
<accession>A0A0D9XYD7</accession>
<dbReference type="Gramene" id="LPERR12G07090.1">
    <property type="protein sequence ID" value="LPERR12G07090.1"/>
    <property type="gene ID" value="LPERR12G07090"/>
</dbReference>